<accession>A0A2V1DFT9</accession>
<reference evidence="2 3" key="1">
    <citation type="journal article" date="2018" name="Sci. Rep.">
        <title>Comparative genomics provides insights into the lifestyle and reveals functional heterogeneity of dark septate endophytic fungi.</title>
        <authorList>
            <person name="Knapp D.G."/>
            <person name="Nemeth J.B."/>
            <person name="Barry K."/>
            <person name="Hainaut M."/>
            <person name="Henrissat B."/>
            <person name="Johnson J."/>
            <person name="Kuo A."/>
            <person name="Lim J.H.P."/>
            <person name="Lipzen A."/>
            <person name="Nolan M."/>
            <person name="Ohm R.A."/>
            <person name="Tamas L."/>
            <person name="Grigoriev I.V."/>
            <person name="Spatafora J.W."/>
            <person name="Nagy L.G."/>
            <person name="Kovacs G.M."/>
        </authorList>
    </citation>
    <scope>NUCLEOTIDE SEQUENCE [LARGE SCALE GENOMIC DNA]</scope>
    <source>
        <strain evidence="2 3">DSE2036</strain>
    </source>
</reference>
<evidence type="ECO:0000256" key="1">
    <source>
        <dbReference type="SAM" id="MobiDB-lite"/>
    </source>
</evidence>
<proteinExistence type="predicted"/>
<feature type="compositionally biased region" description="Low complexity" evidence="1">
    <location>
        <begin position="439"/>
        <end position="453"/>
    </location>
</feature>
<dbReference type="Proteomes" id="UP000244855">
    <property type="component" value="Unassembled WGS sequence"/>
</dbReference>
<dbReference type="AlphaFoldDB" id="A0A2V1DFT9"/>
<evidence type="ECO:0000313" key="3">
    <source>
        <dbReference type="Proteomes" id="UP000244855"/>
    </source>
</evidence>
<feature type="region of interest" description="Disordered" evidence="1">
    <location>
        <begin position="685"/>
        <end position="727"/>
    </location>
</feature>
<dbReference type="EMBL" id="KZ805451">
    <property type="protein sequence ID" value="PVH96908.1"/>
    <property type="molecule type" value="Genomic_DNA"/>
</dbReference>
<feature type="compositionally biased region" description="Polar residues" evidence="1">
    <location>
        <begin position="43"/>
        <end position="54"/>
    </location>
</feature>
<organism evidence="2 3">
    <name type="scientific">Periconia macrospinosa</name>
    <dbReference type="NCBI Taxonomy" id="97972"/>
    <lineage>
        <taxon>Eukaryota</taxon>
        <taxon>Fungi</taxon>
        <taxon>Dikarya</taxon>
        <taxon>Ascomycota</taxon>
        <taxon>Pezizomycotina</taxon>
        <taxon>Dothideomycetes</taxon>
        <taxon>Pleosporomycetidae</taxon>
        <taxon>Pleosporales</taxon>
        <taxon>Massarineae</taxon>
        <taxon>Periconiaceae</taxon>
        <taxon>Periconia</taxon>
    </lineage>
</organism>
<evidence type="ECO:0000313" key="2">
    <source>
        <dbReference type="EMBL" id="PVH96908.1"/>
    </source>
</evidence>
<feature type="compositionally biased region" description="Polar residues" evidence="1">
    <location>
        <begin position="213"/>
        <end position="225"/>
    </location>
</feature>
<feature type="compositionally biased region" description="Low complexity" evidence="1">
    <location>
        <begin position="65"/>
        <end position="84"/>
    </location>
</feature>
<feature type="region of interest" description="Disordered" evidence="1">
    <location>
        <begin position="1"/>
        <end position="225"/>
    </location>
</feature>
<feature type="region of interest" description="Disordered" evidence="1">
    <location>
        <begin position="425"/>
        <end position="453"/>
    </location>
</feature>
<feature type="compositionally biased region" description="Polar residues" evidence="1">
    <location>
        <begin position="425"/>
        <end position="436"/>
    </location>
</feature>
<sequence length="727" mass="79743">MPPKRGKGGGTSKAPPSKEKNTESAQAGDAQVRKDGAPPAAQSAVQSTHQSAFQPVNCEPTPRISASVTSQTATPATVATTGASLGAGNIRQDAGKGLTASQNKSQEPPQQPPKKQGNYRAPSVETISAPPSPKYRNKPETQAQGKFVDSRKTRPSSPHQFAKEAESAKRQKITPNFKLVTPNGARISPSQVSGTRVNANASQQYAPAHAGSRTVQPQGSSSQNPIVMPSIHAILRQMDARAVSYDQQRRPQNASHNSAAPAVNPPAQPMATASPNAPRITSPGLLPPEYPMMVLDERQLRARANNFIAKDARDRELVYPDQGGSTIQSHSIPSALQDPSHLIDMIDRNQVLNQLMIRYLSTTDPEDLRNVIETLALANYADMVEWLLNEEWWVKQNGFHLSLHLGRVVLPNPALARYTAAAGINTNSTPQSTQVNGGPPRQQQQEKQQQHPVPQTFVEYHTKAQADAHAEIYLALQTQAHAQFRYPNLQTGSQHLCHPSTYPFLYEARKSYEAEHSQVSNHPGQGRGQAQQQVNPVFYQGQQQQPANSAIFQQRPQQTNPVFSQAQQNAQQTNLATFGLKQHQGRANFPAGCQAQHQQNIALNDPEYFEKARDQGLLDAKTAKAAEDSQRLLDAALRRRRREAELRADREAELARLANEKAKGKDKAKDKDDGLRFYLFGDRGFWNMDSSGPAGRGDGNEQGVDRDGDAQEGTKDNEEEDDWEDIV</sequence>
<protein>
    <submittedName>
        <fullName evidence="2">Uncharacterized protein</fullName>
    </submittedName>
</protein>
<gene>
    <name evidence="2" type="ORF">DM02DRAFT_658779</name>
</gene>
<feature type="region of interest" description="Disordered" evidence="1">
    <location>
        <begin position="243"/>
        <end position="281"/>
    </location>
</feature>
<feature type="compositionally biased region" description="Polar residues" evidence="1">
    <location>
        <begin position="542"/>
        <end position="564"/>
    </location>
</feature>
<feature type="region of interest" description="Disordered" evidence="1">
    <location>
        <begin position="542"/>
        <end position="569"/>
    </location>
</feature>
<feature type="compositionally biased region" description="Acidic residues" evidence="1">
    <location>
        <begin position="717"/>
        <end position="727"/>
    </location>
</feature>
<feature type="compositionally biased region" description="Polar residues" evidence="1">
    <location>
        <begin position="188"/>
        <end position="205"/>
    </location>
</feature>
<keyword evidence="3" id="KW-1185">Reference proteome</keyword>
<feature type="compositionally biased region" description="Basic and acidic residues" evidence="1">
    <location>
        <begin position="703"/>
        <end position="716"/>
    </location>
</feature>
<name>A0A2V1DFT9_9PLEO</name>